<evidence type="ECO:0000256" key="6">
    <source>
        <dbReference type="ARBA" id="ARBA00022840"/>
    </source>
</evidence>
<dbReference type="GO" id="GO:0009328">
    <property type="term" value="C:phenylalanine-tRNA ligase complex"/>
    <property type="evidence" value="ECO:0007669"/>
    <property type="project" value="TreeGrafter"/>
</dbReference>
<dbReference type="PANTHER" id="PTHR10947:SF0">
    <property type="entry name" value="PHENYLALANINE--TRNA LIGASE BETA SUBUNIT"/>
    <property type="match status" value="1"/>
</dbReference>
<dbReference type="InterPro" id="IPR041616">
    <property type="entry name" value="PheRS_beta_core"/>
</dbReference>
<dbReference type="Gene3D" id="3.30.70.380">
    <property type="entry name" value="Ferrodoxin-fold anticodon-binding domain"/>
    <property type="match status" value="1"/>
</dbReference>
<dbReference type="SMART" id="SM00874">
    <property type="entry name" value="B5"/>
    <property type="match status" value="1"/>
</dbReference>
<dbReference type="InterPro" id="IPR020825">
    <property type="entry name" value="Phe-tRNA_synthase-like_B3/B4"/>
</dbReference>
<dbReference type="GO" id="GO:0000287">
    <property type="term" value="F:magnesium ion binding"/>
    <property type="evidence" value="ECO:0007669"/>
    <property type="project" value="InterPro"/>
</dbReference>
<dbReference type="SUPFAM" id="SSF54991">
    <property type="entry name" value="Anticodon-binding domain of PheRS"/>
    <property type="match status" value="1"/>
</dbReference>
<evidence type="ECO:0000313" key="12">
    <source>
        <dbReference type="EMBL" id="OGG23660.1"/>
    </source>
</evidence>
<dbReference type="InterPro" id="IPR045060">
    <property type="entry name" value="Phe-tRNA-ligase_IIc_bsu"/>
</dbReference>
<sequence>MNILVPDSWLREYLKTKATPSQIKEYLSLCGPSVERITKDRVYEIEITSNRPDSMSIFGVAREAAAILPRFGIPAKLALQGVSLKGKESHQRKLKLTVKTDSKLNPRWTSVVFDDVNVGVSPKWLSEWLELSGIRSINNVIDVTNFLMRAFGQPAHVFDYDTISGHSMKLRASKKREKITTLDGKTHTLPGDDIVIEDGSGKLIDLCGIMGGKNSSVTDKTTRVILFLQTYDPSHIRKTSMMVSHRTEAASLFEKGLDTESIMPVFLKGVSMMQELTGGKIASAVTDMYPSPYKSNIVSVNLSKIVSYIGDITEAEIKKILEPLGFTVKKDLHVVVPSFRRDVTLDVDIIEEIARIYGYHNITSTLPKGELPMTIQNPMLFWEEETKIRLRDWGYTELLTYSMISEEQMDTFVLDKSKAYKISNPLSNEWLYMRPSLLPSVLSAVKQNLNIREDLKLFELSFVYELRQNDLPLEKPMLIVVWTGKKYPEAKGLAEALFDVFGIPFPEAIKEYGSIEILAGEITVLYLDFSRLVANAKPIKTYKPIPKYPPIVEDLAFVVPEQFEVGPLIALLKKAHPLVFHVSLLDVHGSMRTFHIEYQNSKKNLTNEYVTPIREKLIRLAEEKFGVTIKNP</sequence>
<evidence type="ECO:0000259" key="11">
    <source>
        <dbReference type="PROSITE" id="PS51483"/>
    </source>
</evidence>
<dbReference type="InterPro" id="IPR005147">
    <property type="entry name" value="tRNA_synthase_B5-dom"/>
</dbReference>
<comment type="caution">
    <text evidence="12">The sequence shown here is derived from an EMBL/GenBank/DDBJ whole genome shotgun (WGS) entry which is preliminary data.</text>
</comment>
<dbReference type="Pfam" id="PF17759">
    <property type="entry name" value="tRNA_synthFbeta"/>
    <property type="match status" value="1"/>
</dbReference>
<dbReference type="Proteomes" id="UP000178759">
    <property type="component" value="Unassembled WGS sequence"/>
</dbReference>
<dbReference type="SUPFAM" id="SSF46955">
    <property type="entry name" value="Putative DNA-binding domain"/>
    <property type="match status" value="2"/>
</dbReference>
<reference evidence="12 13" key="1">
    <citation type="journal article" date="2016" name="Nat. Commun.">
        <title>Thousands of microbial genomes shed light on interconnected biogeochemical processes in an aquifer system.</title>
        <authorList>
            <person name="Anantharaman K."/>
            <person name="Brown C.T."/>
            <person name="Hug L.A."/>
            <person name="Sharon I."/>
            <person name="Castelle C.J."/>
            <person name="Probst A.J."/>
            <person name="Thomas B.C."/>
            <person name="Singh A."/>
            <person name="Wilkins M.J."/>
            <person name="Karaoz U."/>
            <person name="Brodie E.L."/>
            <person name="Williams K.H."/>
            <person name="Hubbard S.S."/>
            <person name="Banfield J.F."/>
        </authorList>
    </citation>
    <scope>NUCLEOTIDE SEQUENCE [LARGE SCALE GENOMIC DNA]</scope>
</reference>
<feature type="domain" description="FDX-ACB" evidence="10">
    <location>
        <begin position="546"/>
        <end position="630"/>
    </location>
</feature>
<keyword evidence="4" id="KW-0479">Metal-binding</keyword>
<dbReference type="InterPro" id="IPR005146">
    <property type="entry name" value="B3/B4_tRNA-bd"/>
</dbReference>
<evidence type="ECO:0000256" key="5">
    <source>
        <dbReference type="ARBA" id="ARBA00022741"/>
    </source>
</evidence>
<dbReference type="SUPFAM" id="SSF56037">
    <property type="entry name" value="PheT/TilS domain"/>
    <property type="match status" value="1"/>
</dbReference>
<dbReference type="Pfam" id="PF03147">
    <property type="entry name" value="FDX-ACB"/>
    <property type="match status" value="1"/>
</dbReference>
<name>A0A1F6AFY3_9BACT</name>
<dbReference type="Gene3D" id="3.30.56.10">
    <property type="match status" value="2"/>
</dbReference>
<evidence type="ECO:0000256" key="9">
    <source>
        <dbReference type="ARBA" id="ARBA00023146"/>
    </source>
</evidence>
<organism evidence="12 13">
    <name type="scientific">Candidatus Gottesmanbacteria bacterium RIFCSPLOWO2_01_FULL_43_11b</name>
    <dbReference type="NCBI Taxonomy" id="1798392"/>
    <lineage>
        <taxon>Bacteria</taxon>
        <taxon>Candidatus Gottesmaniibacteriota</taxon>
    </lineage>
</organism>
<keyword evidence="9" id="KW-0030">Aminoacyl-tRNA synthetase</keyword>
<accession>A0A1F6AFY3</accession>
<dbReference type="GO" id="GO:0006432">
    <property type="term" value="P:phenylalanyl-tRNA aminoacylation"/>
    <property type="evidence" value="ECO:0007669"/>
    <property type="project" value="InterPro"/>
</dbReference>
<dbReference type="PANTHER" id="PTHR10947">
    <property type="entry name" value="PHENYLALANYL-TRNA SYNTHETASE BETA CHAIN AND LEUCINE-RICH REPEAT-CONTAINING PROTEIN 47"/>
    <property type="match status" value="1"/>
</dbReference>
<dbReference type="Pfam" id="PF03483">
    <property type="entry name" value="B3_4"/>
    <property type="match status" value="1"/>
</dbReference>
<dbReference type="Gene3D" id="3.50.40.10">
    <property type="entry name" value="Phenylalanyl-trna Synthetase, Chain B, domain 3"/>
    <property type="match status" value="1"/>
</dbReference>
<dbReference type="PROSITE" id="PS51483">
    <property type="entry name" value="B5"/>
    <property type="match status" value="1"/>
</dbReference>
<dbReference type="PROSITE" id="PS51447">
    <property type="entry name" value="FDX_ACB"/>
    <property type="match status" value="1"/>
</dbReference>
<evidence type="ECO:0000259" key="10">
    <source>
        <dbReference type="PROSITE" id="PS51447"/>
    </source>
</evidence>
<proteinExistence type="predicted"/>
<evidence type="ECO:0000256" key="1">
    <source>
        <dbReference type="ARBA" id="ARBA00001946"/>
    </source>
</evidence>
<dbReference type="SMART" id="SM00873">
    <property type="entry name" value="B3_4"/>
    <property type="match status" value="1"/>
</dbReference>
<evidence type="ECO:0000313" key="13">
    <source>
        <dbReference type="Proteomes" id="UP000178759"/>
    </source>
</evidence>
<dbReference type="SMART" id="SM00896">
    <property type="entry name" value="FDX-ACB"/>
    <property type="match status" value="1"/>
</dbReference>
<keyword evidence="3" id="KW-0436">Ligase</keyword>
<protein>
    <recommendedName>
        <fullName evidence="2">phenylalanine--tRNA ligase</fullName>
        <ecNumber evidence="2">6.1.1.20</ecNumber>
    </recommendedName>
</protein>
<evidence type="ECO:0000256" key="2">
    <source>
        <dbReference type="ARBA" id="ARBA00012814"/>
    </source>
</evidence>
<dbReference type="Gene3D" id="3.30.930.10">
    <property type="entry name" value="Bira Bifunctional Protein, Domain 2"/>
    <property type="match status" value="1"/>
</dbReference>
<evidence type="ECO:0000256" key="8">
    <source>
        <dbReference type="ARBA" id="ARBA00022917"/>
    </source>
</evidence>
<evidence type="ECO:0000256" key="7">
    <source>
        <dbReference type="ARBA" id="ARBA00022842"/>
    </source>
</evidence>
<dbReference type="STRING" id="1798392.A3A79_00430"/>
<comment type="cofactor">
    <cofactor evidence="1">
        <name>Mg(2+)</name>
        <dbReference type="ChEBI" id="CHEBI:18420"/>
    </cofactor>
</comment>
<dbReference type="GO" id="GO:0004826">
    <property type="term" value="F:phenylalanine-tRNA ligase activity"/>
    <property type="evidence" value="ECO:0007669"/>
    <property type="project" value="UniProtKB-EC"/>
</dbReference>
<keyword evidence="6" id="KW-0067">ATP-binding</keyword>
<dbReference type="InterPro" id="IPR005121">
    <property type="entry name" value="Fdx_antiC-bd"/>
</dbReference>
<dbReference type="Pfam" id="PF03484">
    <property type="entry name" value="B5"/>
    <property type="match status" value="1"/>
</dbReference>
<dbReference type="EMBL" id="MFJV01000001">
    <property type="protein sequence ID" value="OGG23660.1"/>
    <property type="molecule type" value="Genomic_DNA"/>
</dbReference>
<feature type="domain" description="B5" evidence="11">
    <location>
        <begin position="293"/>
        <end position="364"/>
    </location>
</feature>
<dbReference type="AlphaFoldDB" id="A0A1F6AFY3"/>
<dbReference type="SUPFAM" id="SSF55681">
    <property type="entry name" value="Class II aaRS and biotin synthetases"/>
    <property type="match status" value="1"/>
</dbReference>
<keyword evidence="8" id="KW-0648">Protein biosynthesis</keyword>
<dbReference type="InterPro" id="IPR009061">
    <property type="entry name" value="DNA-bd_dom_put_sf"/>
</dbReference>
<keyword evidence="5" id="KW-0547">Nucleotide-binding</keyword>
<dbReference type="InterPro" id="IPR045864">
    <property type="entry name" value="aa-tRNA-synth_II/BPL/LPL"/>
</dbReference>
<keyword evidence="7" id="KW-0460">Magnesium</keyword>
<evidence type="ECO:0000256" key="4">
    <source>
        <dbReference type="ARBA" id="ARBA00022723"/>
    </source>
</evidence>
<dbReference type="GO" id="GO:0003723">
    <property type="term" value="F:RNA binding"/>
    <property type="evidence" value="ECO:0007669"/>
    <property type="project" value="InterPro"/>
</dbReference>
<dbReference type="EC" id="6.1.1.20" evidence="2"/>
<dbReference type="InterPro" id="IPR036690">
    <property type="entry name" value="Fdx_antiC-bd_sf"/>
</dbReference>
<evidence type="ECO:0000256" key="3">
    <source>
        <dbReference type="ARBA" id="ARBA00022598"/>
    </source>
</evidence>
<gene>
    <name evidence="12" type="ORF">A3A79_00430</name>
</gene>
<dbReference type="GO" id="GO:0005524">
    <property type="term" value="F:ATP binding"/>
    <property type="evidence" value="ECO:0007669"/>
    <property type="project" value="UniProtKB-KW"/>
</dbReference>